<comment type="caution">
    <text evidence="1">The sequence shown here is derived from an EMBL/GenBank/DDBJ whole genome shotgun (WGS) entry which is preliminary data.</text>
</comment>
<reference evidence="1" key="1">
    <citation type="journal article" date="2018" name="Nat. Plants">
        <title>Whole-genome landscape of Medicago truncatula symbiotic genes.</title>
        <authorList>
            <person name="Pecrix Y."/>
            <person name="Gamas P."/>
            <person name="Carrere S."/>
        </authorList>
    </citation>
    <scope>NUCLEOTIDE SEQUENCE</scope>
    <source>
        <tissue evidence="1">Leaves</tissue>
    </source>
</reference>
<name>A0A396JE51_MEDTR</name>
<accession>A0A396JE51</accession>
<dbReference type="EMBL" id="PSQE01000002">
    <property type="protein sequence ID" value="RHN75552.1"/>
    <property type="molecule type" value="Genomic_DNA"/>
</dbReference>
<dbReference type="AlphaFoldDB" id="A0A396JE51"/>
<evidence type="ECO:0000313" key="1">
    <source>
        <dbReference type="EMBL" id="RHN75552.1"/>
    </source>
</evidence>
<dbReference type="Gramene" id="rna11777">
    <property type="protein sequence ID" value="RHN75552.1"/>
    <property type="gene ID" value="gene11777"/>
</dbReference>
<proteinExistence type="predicted"/>
<dbReference type="Proteomes" id="UP000265566">
    <property type="component" value="Chromosome 2"/>
</dbReference>
<sequence length="42" mass="5147">MERIILDAEHHLHENYNPDFCSFRVVDYITSLLNYMTKIQYI</sequence>
<organism evidence="1">
    <name type="scientific">Medicago truncatula</name>
    <name type="common">Barrel medic</name>
    <name type="synonym">Medicago tribuloides</name>
    <dbReference type="NCBI Taxonomy" id="3880"/>
    <lineage>
        <taxon>Eukaryota</taxon>
        <taxon>Viridiplantae</taxon>
        <taxon>Streptophyta</taxon>
        <taxon>Embryophyta</taxon>
        <taxon>Tracheophyta</taxon>
        <taxon>Spermatophyta</taxon>
        <taxon>Magnoliopsida</taxon>
        <taxon>eudicotyledons</taxon>
        <taxon>Gunneridae</taxon>
        <taxon>Pentapetalae</taxon>
        <taxon>rosids</taxon>
        <taxon>fabids</taxon>
        <taxon>Fabales</taxon>
        <taxon>Fabaceae</taxon>
        <taxon>Papilionoideae</taxon>
        <taxon>50 kb inversion clade</taxon>
        <taxon>NPAAA clade</taxon>
        <taxon>Hologalegina</taxon>
        <taxon>IRL clade</taxon>
        <taxon>Trifolieae</taxon>
        <taxon>Medicago</taxon>
    </lineage>
</organism>
<gene>
    <name evidence="1" type="ORF">MtrunA17_Chr2g0322491</name>
</gene>
<protein>
    <submittedName>
        <fullName evidence="1">Uncharacterized protein</fullName>
    </submittedName>
</protein>